<dbReference type="InterPro" id="IPR013022">
    <property type="entry name" value="Xyl_isomerase-like_TIM-brl"/>
</dbReference>
<dbReference type="Pfam" id="PF01261">
    <property type="entry name" value="AP_endonuc_2"/>
    <property type="match status" value="1"/>
</dbReference>
<evidence type="ECO:0000259" key="1">
    <source>
        <dbReference type="Pfam" id="PF01261"/>
    </source>
</evidence>
<dbReference type="PANTHER" id="PTHR12110:SF48">
    <property type="entry name" value="BLL3656 PROTEIN"/>
    <property type="match status" value="1"/>
</dbReference>
<dbReference type="PANTHER" id="PTHR12110">
    <property type="entry name" value="HYDROXYPYRUVATE ISOMERASE"/>
    <property type="match status" value="1"/>
</dbReference>
<dbReference type="RefSeq" id="WP_188734852.1">
    <property type="nucleotide sequence ID" value="NZ_BMLW01000007.1"/>
</dbReference>
<keyword evidence="2" id="KW-0413">Isomerase</keyword>
<gene>
    <name evidence="2" type="ORF">GCM10011346_26610</name>
</gene>
<evidence type="ECO:0000313" key="3">
    <source>
        <dbReference type="Proteomes" id="UP000641206"/>
    </source>
</evidence>
<keyword evidence="3" id="KW-1185">Reference proteome</keyword>
<proteinExistence type="predicted"/>
<name>A0ABQ2NW91_9BACI</name>
<dbReference type="EMBL" id="BMLW01000007">
    <property type="protein sequence ID" value="GGP12072.1"/>
    <property type="molecule type" value="Genomic_DNA"/>
</dbReference>
<organism evidence="2 3">
    <name type="scientific">Oceanobacillus neutriphilus</name>
    <dbReference type="NCBI Taxonomy" id="531815"/>
    <lineage>
        <taxon>Bacteria</taxon>
        <taxon>Bacillati</taxon>
        <taxon>Bacillota</taxon>
        <taxon>Bacilli</taxon>
        <taxon>Bacillales</taxon>
        <taxon>Bacillaceae</taxon>
        <taxon>Oceanobacillus</taxon>
    </lineage>
</organism>
<feature type="domain" description="Xylose isomerase-like TIM barrel" evidence="1">
    <location>
        <begin position="21"/>
        <end position="264"/>
    </location>
</feature>
<sequence>MLKGLTKYGIGNIGSLENQVNLASKYGFHVVDTDGDALRELINTKGKKEAKSFLDESGIKIGAIQLPVNWKETDELFYEELPELLEDAKLAKEFDIRVFNTFFLPSTEEDSLNHLINLTNRMRVCCRLIKDFNCKIALEFVGPYHLRNRFSNEFIYDLNTTIKWISMIGEENIGVLLDSIHWFTTEGTKEDILALKPEQIAHVHINDAPDIPLKDILDNGRLYPGEGVIDLEGFLSSLKTIGYNGSITQEVLTKEETEETSEVLIKKSSELINELLDKIE</sequence>
<dbReference type="Gene3D" id="3.20.20.150">
    <property type="entry name" value="Divalent-metal-dependent TIM barrel enzymes"/>
    <property type="match status" value="1"/>
</dbReference>
<comment type="caution">
    <text evidence="2">The sequence shown here is derived from an EMBL/GenBank/DDBJ whole genome shotgun (WGS) entry which is preliminary data.</text>
</comment>
<evidence type="ECO:0000313" key="2">
    <source>
        <dbReference type="EMBL" id="GGP12072.1"/>
    </source>
</evidence>
<protein>
    <submittedName>
        <fullName evidence="2">Sugar phosphate isomerase</fullName>
    </submittedName>
</protein>
<dbReference type="SUPFAM" id="SSF51658">
    <property type="entry name" value="Xylose isomerase-like"/>
    <property type="match status" value="1"/>
</dbReference>
<dbReference type="GO" id="GO:0016853">
    <property type="term" value="F:isomerase activity"/>
    <property type="evidence" value="ECO:0007669"/>
    <property type="project" value="UniProtKB-KW"/>
</dbReference>
<accession>A0ABQ2NW91</accession>
<dbReference type="InterPro" id="IPR036237">
    <property type="entry name" value="Xyl_isomerase-like_sf"/>
</dbReference>
<dbReference type="Proteomes" id="UP000641206">
    <property type="component" value="Unassembled WGS sequence"/>
</dbReference>
<reference evidence="3" key="1">
    <citation type="journal article" date="2019" name="Int. J. Syst. Evol. Microbiol.">
        <title>The Global Catalogue of Microorganisms (GCM) 10K type strain sequencing project: providing services to taxonomists for standard genome sequencing and annotation.</title>
        <authorList>
            <consortium name="The Broad Institute Genomics Platform"/>
            <consortium name="The Broad Institute Genome Sequencing Center for Infectious Disease"/>
            <person name="Wu L."/>
            <person name="Ma J."/>
        </authorList>
    </citation>
    <scope>NUCLEOTIDE SEQUENCE [LARGE SCALE GENOMIC DNA]</scope>
    <source>
        <strain evidence="3">CGMCC 1.7693</strain>
    </source>
</reference>
<dbReference type="InterPro" id="IPR050312">
    <property type="entry name" value="IolE/XylAMocC-like"/>
</dbReference>